<feature type="region of interest" description="Disordered" evidence="16">
    <location>
        <begin position="94"/>
        <end position="164"/>
    </location>
</feature>
<keyword evidence="4" id="KW-1003">Cell membrane</keyword>
<evidence type="ECO:0000256" key="13">
    <source>
        <dbReference type="ARBA" id="ARBA00023180"/>
    </source>
</evidence>
<evidence type="ECO:0000256" key="3">
    <source>
        <dbReference type="ARBA" id="ARBA00010031"/>
    </source>
</evidence>
<sequence length="187" mass="18356">MKFTAVAAISMAALVSAQSISDIPSCALPCIQKAVASTTSCSQNDLKCICKDENFSKIQNAATSCVLSGCGPEKALNEVLPATQKICAGNADGGSSEAASSAADPTEMATQMTEAHPTEMAEPSESEAAGDTECHATMASQPCPATPSSPASNGTAPPAPSTPVTAGAAGLAPIGGLAMLAIGALAL</sequence>
<comment type="similarity">
    <text evidence="3">Belongs to the RBT5 family.</text>
</comment>
<reference evidence="19 20" key="1">
    <citation type="submission" date="2020-07" db="EMBL/GenBank/DDBJ databases">
        <title>Metarhizium humberi genome.</title>
        <authorList>
            <person name="Lysoe E."/>
        </authorList>
    </citation>
    <scope>NUCLEOTIDE SEQUENCE [LARGE SCALE GENOMIC DNA]</scope>
    <source>
        <strain evidence="19 20">ESALQ1638</strain>
    </source>
</reference>
<dbReference type="PANTHER" id="PTHR37928:SF2">
    <property type="entry name" value="GPI ANCHORED CFEM DOMAIN PROTEIN (AFU_ORTHOLOGUE AFUA_6G10580)"/>
    <property type="match status" value="1"/>
</dbReference>
<keyword evidence="8 15" id="KW-0479">Metal-binding</keyword>
<accession>A0A9P8MHS0</accession>
<dbReference type="Proteomes" id="UP000764110">
    <property type="component" value="Unassembled WGS sequence"/>
</dbReference>
<keyword evidence="5" id="KW-0964">Secreted</keyword>
<dbReference type="InterPro" id="IPR051735">
    <property type="entry name" value="CFEM_domain"/>
</dbReference>
<name>A0A9P8MHS0_9HYPO</name>
<protein>
    <recommendedName>
        <fullName evidence="18">CFEM domain-containing protein</fullName>
    </recommendedName>
</protein>
<keyword evidence="20" id="KW-1185">Reference proteome</keyword>
<evidence type="ECO:0000256" key="15">
    <source>
        <dbReference type="PROSITE-ProRule" id="PRU01356"/>
    </source>
</evidence>
<feature type="chain" id="PRO_5040105923" description="CFEM domain-containing protein" evidence="17">
    <location>
        <begin position="18"/>
        <end position="187"/>
    </location>
</feature>
<evidence type="ECO:0000256" key="11">
    <source>
        <dbReference type="ARBA" id="ARBA00023136"/>
    </source>
</evidence>
<proteinExistence type="inferred from homology"/>
<gene>
    <name evidence="19" type="ORF">MHUMG1_02861</name>
</gene>
<dbReference type="SMART" id="SM00747">
    <property type="entry name" value="CFEM"/>
    <property type="match status" value="1"/>
</dbReference>
<dbReference type="GO" id="GO:0005886">
    <property type="term" value="C:plasma membrane"/>
    <property type="evidence" value="ECO:0007669"/>
    <property type="project" value="UniProtKB-SubCell"/>
</dbReference>
<dbReference type="GO" id="GO:0046872">
    <property type="term" value="F:metal ion binding"/>
    <property type="evidence" value="ECO:0007669"/>
    <property type="project" value="UniProtKB-UniRule"/>
</dbReference>
<evidence type="ECO:0000313" key="20">
    <source>
        <dbReference type="Proteomes" id="UP000764110"/>
    </source>
</evidence>
<feature type="disulfide bond" evidence="15">
    <location>
        <begin position="41"/>
        <end position="48"/>
    </location>
</feature>
<feature type="binding site" description="axial binding residue" evidence="15">
    <location>
        <position position="45"/>
    </location>
    <ligand>
        <name>heme</name>
        <dbReference type="ChEBI" id="CHEBI:30413"/>
    </ligand>
    <ligandPart>
        <name>Fe</name>
        <dbReference type="ChEBI" id="CHEBI:18248"/>
    </ligandPart>
</feature>
<keyword evidence="14" id="KW-0449">Lipoprotein</keyword>
<evidence type="ECO:0000256" key="1">
    <source>
        <dbReference type="ARBA" id="ARBA00004609"/>
    </source>
</evidence>
<organism evidence="19 20">
    <name type="scientific">Metarhizium humberi</name>
    <dbReference type="NCBI Taxonomy" id="2596975"/>
    <lineage>
        <taxon>Eukaryota</taxon>
        <taxon>Fungi</taxon>
        <taxon>Dikarya</taxon>
        <taxon>Ascomycota</taxon>
        <taxon>Pezizomycotina</taxon>
        <taxon>Sordariomycetes</taxon>
        <taxon>Hypocreomycetidae</taxon>
        <taxon>Hypocreales</taxon>
        <taxon>Clavicipitaceae</taxon>
        <taxon>Metarhizium</taxon>
    </lineage>
</organism>
<keyword evidence="11" id="KW-0472">Membrane</keyword>
<keyword evidence="6 15" id="KW-0349">Heme</keyword>
<evidence type="ECO:0000256" key="2">
    <source>
        <dbReference type="ARBA" id="ARBA00004613"/>
    </source>
</evidence>
<feature type="signal peptide" evidence="17">
    <location>
        <begin position="1"/>
        <end position="17"/>
    </location>
</feature>
<evidence type="ECO:0000256" key="14">
    <source>
        <dbReference type="ARBA" id="ARBA00023288"/>
    </source>
</evidence>
<evidence type="ECO:0000256" key="6">
    <source>
        <dbReference type="ARBA" id="ARBA00022617"/>
    </source>
</evidence>
<evidence type="ECO:0000256" key="5">
    <source>
        <dbReference type="ARBA" id="ARBA00022525"/>
    </source>
</evidence>
<evidence type="ECO:0000259" key="18">
    <source>
        <dbReference type="PROSITE" id="PS52012"/>
    </source>
</evidence>
<dbReference type="InterPro" id="IPR008427">
    <property type="entry name" value="Extracellular_membr_CFEM_dom"/>
</dbReference>
<evidence type="ECO:0000256" key="12">
    <source>
        <dbReference type="ARBA" id="ARBA00023157"/>
    </source>
</evidence>
<keyword evidence="7" id="KW-0336">GPI-anchor</keyword>
<dbReference type="AlphaFoldDB" id="A0A9P8MHS0"/>
<dbReference type="GO" id="GO:0005576">
    <property type="term" value="C:extracellular region"/>
    <property type="evidence" value="ECO:0007669"/>
    <property type="project" value="UniProtKB-SubCell"/>
</dbReference>
<evidence type="ECO:0000256" key="9">
    <source>
        <dbReference type="ARBA" id="ARBA00022729"/>
    </source>
</evidence>
<dbReference type="GO" id="GO:0098552">
    <property type="term" value="C:side of membrane"/>
    <property type="evidence" value="ECO:0007669"/>
    <property type="project" value="UniProtKB-KW"/>
</dbReference>
<evidence type="ECO:0000256" key="8">
    <source>
        <dbReference type="ARBA" id="ARBA00022723"/>
    </source>
</evidence>
<evidence type="ECO:0000256" key="16">
    <source>
        <dbReference type="SAM" id="MobiDB-lite"/>
    </source>
</evidence>
<evidence type="ECO:0000256" key="17">
    <source>
        <dbReference type="SAM" id="SignalP"/>
    </source>
</evidence>
<dbReference type="PANTHER" id="PTHR37928">
    <property type="entry name" value="CFEM DOMAIN PROTEIN (AFU_ORTHOLOGUE AFUA_6G14090)"/>
    <property type="match status" value="1"/>
</dbReference>
<keyword evidence="13" id="KW-0325">Glycoprotein</keyword>
<keyword evidence="12 15" id="KW-1015">Disulfide bond</keyword>
<evidence type="ECO:0000256" key="4">
    <source>
        <dbReference type="ARBA" id="ARBA00022475"/>
    </source>
</evidence>
<evidence type="ECO:0000313" key="19">
    <source>
        <dbReference type="EMBL" id="KAH0598750.1"/>
    </source>
</evidence>
<feature type="domain" description="CFEM" evidence="18">
    <location>
        <begin position="1"/>
        <end position="111"/>
    </location>
</feature>
<evidence type="ECO:0000256" key="10">
    <source>
        <dbReference type="ARBA" id="ARBA00023004"/>
    </source>
</evidence>
<keyword evidence="9 17" id="KW-0732">Signal</keyword>
<comment type="caution">
    <text evidence="19">The sequence shown here is derived from an EMBL/GenBank/DDBJ whole genome shotgun (WGS) entry which is preliminary data.</text>
</comment>
<comment type="caution">
    <text evidence="15">Lacks conserved residue(s) required for the propagation of feature annotation.</text>
</comment>
<dbReference type="PROSITE" id="PS52012">
    <property type="entry name" value="CFEM"/>
    <property type="match status" value="1"/>
</dbReference>
<feature type="compositionally biased region" description="Low complexity" evidence="16">
    <location>
        <begin position="94"/>
        <end position="103"/>
    </location>
</feature>
<comment type="subcellular location">
    <subcellularLocation>
        <location evidence="1">Cell membrane</location>
        <topology evidence="1">Lipid-anchor</topology>
        <topology evidence="1">GPI-anchor</topology>
    </subcellularLocation>
    <subcellularLocation>
        <location evidence="2">Secreted</location>
    </subcellularLocation>
</comment>
<dbReference type="Pfam" id="PF05730">
    <property type="entry name" value="CFEM"/>
    <property type="match status" value="1"/>
</dbReference>
<evidence type="ECO:0000256" key="7">
    <source>
        <dbReference type="ARBA" id="ARBA00022622"/>
    </source>
</evidence>
<keyword evidence="10 15" id="KW-0408">Iron</keyword>
<dbReference type="EMBL" id="JACEFI010000004">
    <property type="protein sequence ID" value="KAH0598750.1"/>
    <property type="molecule type" value="Genomic_DNA"/>
</dbReference>